<reference evidence="2 3" key="1">
    <citation type="submission" date="2018-09" db="EMBL/GenBank/DDBJ databases">
        <title>YIM 75507 draft genome.</title>
        <authorList>
            <person name="Tang S."/>
            <person name="Feng Y."/>
        </authorList>
    </citation>
    <scope>NUCLEOTIDE SEQUENCE [LARGE SCALE GENOMIC DNA]</scope>
    <source>
        <strain evidence="2 3">YIM 75507</strain>
    </source>
</reference>
<dbReference type="Proteomes" id="UP000265768">
    <property type="component" value="Unassembled WGS sequence"/>
</dbReference>
<gene>
    <name evidence="2" type="ORF">D5H75_37885</name>
</gene>
<feature type="region of interest" description="Disordered" evidence="1">
    <location>
        <begin position="143"/>
        <end position="181"/>
    </location>
</feature>
<evidence type="ECO:0000256" key="1">
    <source>
        <dbReference type="SAM" id="MobiDB-lite"/>
    </source>
</evidence>
<dbReference type="EMBL" id="QZEY01000026">
    <property type="protein sequence ID" value="RJL21241.1"/>
    <property type="molecule type" value="Genomic_DNA"/>
</dbReference>
<keyword evidence="3" id="KW-1185">Reference proteome</keyword>
<evidence type="ECO:0000313" key="3">
    <source>
        <dbReference type="Proteomes" id="UP000265768"/>
    </source>
</evidence>
<sequence>MAEVLQVSTRSGLSEGRGVAELVLDAQESLRLLRELGPDAFLILQVVLLLAEDDPVYGWIIPNPVQAIQQQIAGMGENKINRLITTLSKHGIVMRVQPKTLDACGRSVFTRGFLQILPSPHVASGQQAEPAHQEAKPIVPRPAAPAEHRAELSAAPSPAGPAPQRAPGAPGAPADAEPAGRWGTLVPADQLRAILSLWRFDGASAVIGRNHVQVSDAVKALHWMLCTGRAINNPGAYLRSMLNKGVPLLPGEDVPQEYLRGVPTVEQVAARTRPLLSKAAQQAVAAAEARRKKIDAVMDSLPDVQRMAVETEIEEAMREFFHEPEEVQAVRWYELAEMHLTLRGLISGGADAQAVGAEPPGPDPADDRMLALSHAGPGEPLF</sequence>
<evidence type="ECO:0000313" key="2">
    <source>
        <dbReference type="EMBL" id="RJL21241.1"/>
    </source>
</evidence>
<comment type="caution">
    <text evidence="2">The sequence shown here is derived from an EMBL/GenBank/DDBJ whole genome shotgun (WGS) entry which is preliminary data.</text>
</comment>
<organism evidence="2 3">
    <name type="scientific">Bailinhaonella thermotolerans</name>
    <dbReference type="NCBI Taxonomy" id="1070861"/>
    <lineage>
        <taxon>Bacteria</taxon>
        <taxon>Bacillati</taxon>
        <taxon>Actinomycetota</taxon>
        <taxon>Actinomycetes</taxon>
        <taxon>Streptosporangiales</taxon>
        <taxon>Streptosporangiaceae</taxon>
        <taxon>Bailinhaonella</taxon>
    </lineage>
</organism>
<protein>
    <submittedName>
        <fullName evidence="2">Uncharacterized protein</fullName>
    </submittedName>
</protein>
<dbReference type="AlphaFoldDB" id="A0A3A4A6B9"/>
<feature type="region of interest" description="Disordered" evidence="1">
    <location>
        <begin position="352"/>
        <end position="382"/>
    </location>
</feature>
<accession>A0A3A4A6B9</accession>
<proteinExistence type="predicted"/>
<name>A0A3A4A6B9_9ACTN</name>
<feature type="compositionally biased region" description="Low complexity" evidence="1">
    <location>
        <begin position="154"/>
        <end position="180"/>
    </location>
</feature>